<proteinExistence type="predicted"/>
<dbReference type="AlphaFoldDB" id="A0A225D676"/>
<evidence type="ECO:0000313" key="1">
    <source>
        <dbReference type="EMBL" id="OWK36483.1"/>
    </source>
</evidence>
<keyword evidence="2" id="KW-1185">Reference proteome</keyword>
<comment type="caution">
    <text evidence="1">The sequence shown here is derived from an EMBL/GenBank/DDBJ whole genome shotgun (WGS) entry which is preliminary data.</text>
</comment>
<dbReference type="Proteomes" id="UP000214646">
    <property type="component" value="Unassembled WGS sequence"/>
</dbReference>
<reference evidence="2" key="1">
    <citation type="submission" date="2017-06" db="EMBL/GenBank/DDBJ databases">
        <title>Genome analysis of Fimbriiglobus ruber SP5, the first member of the order Planctomycetales with confirmed chitinolytic capability.</title>
        <authorList>
            <person name="Ravin N.V."/>
            <person name="Rakitin A.L."/>
            <person name="Ivanova A.A."/>
            <person name="Beletsky A.V."/>
            <person name="Kulichevskaya I.S."/>
            <person name="Mardanov A.V."/>
            <person name="Dedysh S.N."/>
        </authorList>
    </citation>
    <scope>NUCLEOTIDE SEQUENCE [LARGE SCALE GENOMIC DNA]</scope>
    <source>
        <strain evidence="2">SP5</strain>
    </source>
</reference>
<name>A0A225D676_9BACT</name>
<gene>
    <name evidence="1" type="ORF">FRUB_09046</name>
</gene>
<protein>
    <submittedName>
        <fullName evidence="1">Uncharacterized protein</fullName>
    </submittedName>
</protein>
<dbReference type="EMBL" id="NIDE01000017">
    <property type="protein sequence ID" value="OWK36483.1"/>
    <property type="molecule type" value="Genomic_DNA"/>
</dbReference>
<evidence type="ECO:0000313" key="2">
    <source>
        <dbReference type="Proteomes" id="UP000214646"/>
    </source>
</evidence>
<accession>A0A225D676</accession>
<organism evidence="1 2">
    <name type="scientific">Fimbriiglobus ruber</name>
    <dbReference type="NCBI Taxonomy" id="1908690"/>
    <lineage>
        <taxon>Bacteria</taxon>
        <taxon>Pseudomonadati</taxon>
        <taxon>Planctomycetota</taxon>
        <taxon>Planctomycetia</taxon>
        <taxon>Gemmatales</taxon>
        <taxon>Gemmataceae</taxon>
        <taxon>Fimbriiglobus</taxon>
    </lineage>
</organism>
<sequence length="135" mass="14999">MDLAVSWTAMIESLGYSSRAAIIVSENARRLGKMWVSGRLLNRKQQREQKQQAVLLRDIFGNPFRPITLDSSWLTSTVTALARQMYDSRDFSAMPILVDALQDAGCGDDQVLSHCRGPGPHVRGCFVVDACLNKT</sequence>